<proteinExistence type="inferred from homology"/>
<dbReference type="FunFam" id="3.40.50.300:FF:000134">
    <property type="entry name" value="Iron-enterobactin ABC transporter ATP-binding protein"/>
    <property type="match status" value="1"/>
</dbReference>
<dbReference type="RefSeq" id="WP_069364683.1">
    <property type="nucleotide sequence ID" value="NZ_CP012502.1"/>
</dbReference>
<evidence type="ECO:0000256" key="2">
    <source>
        <dbReference type="ARBA" id="ARBA00022448"/>
    </source>
</evidence>
<dbReference type="EMBL" id="CP012502">
    <property type="protein sequence ID" value="AOM82615.1"/>
    <property type="molecule type" value="Genomic_DNA"/>
</dbReference>
<reference evidence="6 7" key="1">
    <citation type="submission" date="2015-08" db="EMBL/GenBank/DDBJ databases">
        <title>The complete genome sequence of Bacillus beveridgei MLTeJB.</title>
        <authorList>
            <person name="Hanson T.E."/>
            <person name="Mesa C."/>
            <person name="Basesman S.M."/>
            <person name="Oremland R.S."/>
        </authorList>
    </citation>
    <scope>NUCLEOTIDE SEQUENCE [LARGE SCALE GENOMIC DNA]</scope>
    <source>
        <strain evidence="6 7">MLTeJB</strain>
    </source>
</reference>
<dbReference type="STRING" id="632773.BBEV_1247"/>
<evidence type="ECO:0000256" key="4">
    <source>
        <dbReference type="ARBA" id="ARBA00022840"/>
    </source>
</evidence>
<dbReference type="PANTHER" id="PTHR42734:SF17">
    <property type="entry name" value="METAL TRANSPORT SYSTEM ATP-BINDING PROTEIN TM_0124-RELATED"/>
    <property type="match status" value="1"/>
</dbReference>
<evidence type="ECO:0000313" key="6">
    <source>
        <dbReference type="EMBL" id="AOM82615.1"/>
    </source>
</evidence>
<keyword evidence="4 6" id="KW-0067">ATP-binding</keyword>
<accession>A0A1D7QUF7</accession>
<dbReference type="InterPro" id="IPR017871">
    <property type="entry name" value="ABC_transporter-like_CS"/>
</dbReference>
<protein>
    <submittedName>
        <fullName evidence="6">Zinc ABC transporter, ATP-binding protein ZnuC</fullName>
    </submittedName>
</protein>
<keyword evidence="7" id="KW-1185">Reference proteome</keyword>
<dbReference type="Gene3D" id="3.40.50.300">
    <property type="entry name" value="P-loop containing nucleotide triphosphate hydrolases"/>
    <property type="match status" value="1"/>
</dbReference>
<dbReference type="PROSITE" id="PS50893">
    <property type="entry name" value="ABC_TRANSPORTER_2"/>
    <property type="match status" value="1"/>
</dbReference>
<dbReference type="SMART" id="SM00382">
    <property type="entry name" value="AAA"/>
    <property type="match status" value="1"/>
</dbReference>
<dbReference type="SUPFAM" id="SSF52540">
    <property type="entry name" value="P-loop containing nucleoside triphosphate hydrolases"/>
    <property type="match status" value="1"/>
</dbReference>
<evidence type="ECO:0000256" key="1">
    <source>
        <dbReference type="ARBA" id="ARBA00005417"/>
    </source>
</evidence>
<dbReference type="PATRIC" id="fig|632773.3.peg.1319"/>
<comment type="similarity">
    <text evidence="1">Belongs to the ABC transporter superfamily.</text>
</comment>
<dbReference type="PANTHER" id="PTHR42734">
    <property type="entry name" value="METAL TRANSPORT SYSTEM ATP-BINDING PROTEIN TM_0124-RELATED"/>
    <property type="match status" value="1"/>
</dbReference>
<keyword evidence="2" id="KW-0813">Transport</keyword>
<evidence type="ECO:0000259" key="5">
    <source>
        <dbReference type="PROSITE" id="PS50893"/>
    </source>
</evidence>
<dbReference type="OrthoDB" id="9806726at2"/>
<dbReference type="Proteomes" id="UP000094463">
    <property type="component" value="Chromosome"/>
</dbReference>
<feature type="domain" description="ABC transporter" evidence="5">
    <location>
        <begin position="12"/>
        <end position="247"/>
    </location>
</feature>
<dbReference type="CDD" id="cd03235">
    <property type="entry name" value="ABC_Metallic_Cations"/>
    <property type="match status" value="1"/>
</dbReference>
<dbReference type="InterPro" id="IPR027417">
    <property type="entry name" value="P-loop_NTPase"/>
</dbReference>
<evidence type="ECO:0000256" key="3">
    <source>
        <dbReference type="ARBA" id="ARBA00022741"/>
    </source>
</evidence>
<dbReference type="InterPro" id="IPR003439">
    <property type="entry name" value="ABC_transporter-like_ATP-bd"/>
</dbReference>
<evidence type="ECO:0000313" key="7">
    <source>
        <dbReference type="Proteomes" id="UP000094463"/>
    </source>
</evidence>
<keyword evidence="3" id="KW-0547">Nucleotide-binding</keyword>
<dbReference type="GO" id="GO:0016887">
    <property type="term" value="F:ATP hydrolysis activity"/>
    <property type="evidence" value="ECO:0007669"/>
    <property type="project" value="InterPro"/>
</dbReference>
<name>A0A1D7QUF7_9BACI</name>
<dbReference type="PROSITE" id="PS00211">
    <property type="entry name" value="ABC_TRANSPORTER_1"/>
    <property type="match status" value="1"/>
</dbReference>
<gene>
    <name evidence="6" type="primary">zurA</name>
    <name evidence="6" type="ORF">BBEV_1247</name>
</gene>
<dbReference type="InterPro" id="IPR050153">
    <property type="entry name" value="Metal_Ion_Import_ABC"/>
</dbReference>
<dbReference type="Pfam" id="PF00005">
    <property type="entry name" value="ABC_tran"/>
    <property type="match status" value="1"/>
</dbReference>
<dbReference type="AlphaFoldDB" id="A0A1D7QUF7"/>
<sequence length="273" mass="30917">MKTQVQRTSPVVEVKDVSFSYDRQPVVEDINLTVPAGAFLGLVGPNGSGKSTLMKMILGLLKPDQGEVRLFDQDIKHFHDWSKIGFVSQKANSFNSGFPATVFEVVSMGLYGKMGLFRFMTKKYKDMVFEALKQVNMQAFAKINIGELSGGQQQRVFIARALVSEPALLILDEPTVGVDAESVAYFYDMLKRLNRDRGITLVLVTHDVGAMTQYVTHVACLNKCIHFHGFTKDFEDNKDEMMTKMYGHDVKTIDHNHDHHHHDHFHDHDDVSR</sequence>
<dbReference type="InterPro" id="IPR003593">
    <property type="entry name" value="AAA+_ATPase"/>
</dbReference>
<dbReference type="KEGG" id="bbev:BBEV_1247"/>
<organism evidence="6 7">
    <name type="scientific">Salisediminibacterium beveridgei</name>
    <dbReference type="NCBI Taxonomy" id="632773"/>
    <lineage>
        <taxon>Bacteria</taxon>
        <taxon>Bacillati</taxon>
        <taxon>Bacillota</taxon>
        <taxon>Bacilli</taxon>
        <taxon>Bacillales</taxon>
        <taxon>Bacillaceae</taxon>
        <taxon>Salisediminibacterium</taxon>
    </lineage>
</organism>
<dbReference type="GO" id="GO:0005524">
    <property type="term" value="F:ATP binding"/>
    <property type="evidence" value="ECO:0007669"/>
    <property type="project" value="UniProtKB-KW"/>
</dbReference>